<reference evidence="1 2" key="1">
    <citation type="journal article" name="Sci. Rep.">
        <title>Telomere-to-telomere assembled and centromere annotated genomes of the two main subspecies of the button mushroom Agaricus bisporus reveal especially polymorphic chromosome ends.</title>
        <authorList>
            <person name="Sonnenberg A.S.M."/>
            <person name="Sedaghat-Telgerd N."/>
            <person name="Lavrijssen B."/>
            <person name="Ohm R.A."/>
            <person name="Hendrickx P.M."/>
            <person name="Scholtmeijer K."/>
            <person name="Baars J.J.P."/>
            <person name="van Peer A."/>
        </authorList>
    </citation>
    <scope>NUCLEOTIDE SEQUENCE [LARGE SCALE GENOMIC DNA]</scope>
    <source>
        <strain evidence="1 2">H119_p4</strain>
    </source>
</reference>
<dbReference type="Proteomes" id="UP000629468">
    <property type="component" value="Unassembled WGS sequence"/>
</dbReference>
<accession>A0A8H7C2G4</accession>
<dbReference type="PANTHER" id="PTHR11439">
    <property type="entry name" value="GAG-POL-RELATED RETROTRANSPOSON"/>
    <property type="match status" value="1"/>
</dbReference>
<organism evidence="1 2">
    <name type="scientific">Agaricus bisporus var. burnettii</name>
    <dbReference type="NCBI Taxonomy" id="192524"/>
    <lineage>
        <taxon>Eukaryota</taxon>
        <taxon>Fungi</taxon>
        <taxon>Dikarya</taxon>
        <taxon>Basidiomycota</taxon>
        <taxon>Agaricomycotina</taxon>
        <taxon>Agaricomycetes</taxon>
        <taxon>Agaricomycetidae</taxon>
        <taxon>Agaricales</taxon>
        <taxon>Agaricineae</taxon>
        <taxon>Agaricaceae</taxon>
        <taxon>Agaricus</taxon>
    </lineage>
</organism>
<evidence type="ECO:0000313" key="2">
    <source>
        <dbReference type="Proteomes" id="UP000629468"/>
    </source>
</evidence>
<dbReference type="PANTHER" id="PTHR11439:SF483">
    <property type="entry name" value="PEPTIDE SYNTHASE GLIP-LIKE, PUTATIVE (AFU_ORTHOLOGUE AFUA_3G12920)-RELATED"/>
    <property type="match status" value="1"/>
</dbReference>
<sequence>MANIPYREVLGSLMWLQVATRPDLSFAVNMLSRFANNPGRAHWEAMKHTLAYVKSTTHYGITYCHDSNIKPLGYVDADYAGDTDRRRSTEGHIFFVAGGPVSWASKRQDTVALSTVESEYMAFSRAVQQGIWITSFMDEIGLPQDTPVLIYADNNGAIANTQNYKNHRRTKHIDIRYHFVKERTANGDIVFEYIPSSDNLADILTKPLARDAVIRCCVGIGLRDVEAGGVL</sequence>
<proteinExistence type="predicted"/>
<dbReference type="AlphaFoldDB" id="A0A8H7C2G4"/>
<dbReference type="EMBL" id="JABXXO010000014">
    <property type="protein sequence ID" value="KAF7761077.1"/>
    <property type="molecule type" value="Genomic_DNA"/>
</dbReference>
<name>A0A8H7C2G4_AGABI</name>
<comment type="caution">
    <text evidence="1">The sequence shown here is derived from an EMBL/GenBank/DDBJ whole genome shotgun (WGS) entry which is preliminary data.</text>
</comment>
<evidence type="ECO:0008006" key="3">
    <source>
        <dbReference type="Google" id="ProtNLM"/>
    </source>
</evidence>
<gene>
    <name evidence="1" type="ORF">Agabi119p4_10486</name>
</gene>
<dbReference type="CDD" id="cd09272">
    <property type="entry name" value="RNase_HI_RT_Ty1"/>
    <property type="match status" value="1"/>
</dbReference>
<evidence type="ECO:0000313" key="1">
    <source>
        <dbReference type="EMBL" id="KAF7761077.1"/>
    </source>
</evidence>
<protein>
    <recommendedName>
        <fullName evidence="3">Reverse transcriptase Ty1/copia-type domain-containing protein</fullName>
    </recommendedName>
</protein>